<accession>A0A059DA90</accession>
<name>A0A059DA90_EUCGR</name>
<dbReference type="PANTHER" id="PTHR35507:SF1">
    <property type="entry name" value="TMF_TATA_BD DOMAIN-CONTAINING PROTEIN"/>
    <property type="match status" value="1"/>
</dbReference>
<feature type="region of interest" description="Disordered" evidence="2">
    <location>
        <begin position="348"/>
        <end position="467"/>
    </location>
</feature>
<dbReference type="eggNOG" id="ENOG502QWKT">
    <property type="taxonomic scope" value="Eukaryota"/>
</dbReference>
<dbReference type="STRING" id="71139.A0A059DA90"/>
<gene>
    <name evidence="3" type="ORF">EUGRSUZ_B03667</name>
</gene>
<protein>
    <submittedName>
        <fullName evidence="3">Uncharacterized protein</fullName>
    </submittedName>
</protein>
<dbReference type="InParanoid" id="A0A059DA90"/>
<feature type="compositionally biased region" description="Polar residues" evidence="2">
    <location>
        <begin position="393"/>
        <end position="416"/>
    </location>
</feature>
<feature type="coiled-coil region" evidence="1">
    <location>
        <begin position="289"/>
        <end position="323"/>
    </location>
</feature>
<dbReference type="EMBL" id="KK198754">
    <property type="protein sequence ID" value="KCW87140.1"/>
    <property type="molecule type" value="Genomic_DNA"/>
</dbReference>
<reference evidence="3" key="1">
    <citation type="submission" date="2013-07" db="EMBL/GenBank/DDBJ databases">
        <title>The genome of Eucalyptus grandis.</title>
        <authorList>
            <person name="Schmutz J."/>
            <person name="Hayes R."/>
            <person name="Myburg A."/>
            <person name="Tuskan G."/>
            <person name="Grattapaglia D."/>
            <person name="Rokhsar D.S."/>
        </authorList>
    </citation>
    <scope>NUCLEOTIDE SEQUENCE</scope>
    <source>
        <tissue evidence="3">Leaf extractions</tissue>
    </source>
</reference>
<dbReference type="PANTHER" id="PTHR35507">
    <property type="entry name" value="OS09G0488600 PROTEIN"/>
    <property type="match status" value="1"/>
</dbReference>
<dbReference type="KEGG" id="egr:104433823"/>
<dbReference type="FunCoup" id="A0A059DA90">
    <property type="interactions" value="641"/>
</dbReference>
<keyword evidence="1" id="KW-0175">Coiled coil</keyword>
<feature type="compositionally biased region" description="Basic and acidic residues" evidence="2">
    <location>
        <begin position="423"/>
        <end position="437"/>
    </location>
</feature>
<sequence length="467" mass="51365">MEEAESDPDLGFGSGSGWASPALVSLAPFAAAPSPAPRRLSSQFAEPARPVPSARKLAYVSLQGRLVNAEEATSARAIGGGLSREEAVAWELFGPVQRVLLVAVIGAAVAESRKNWMISQLRNSVELRDQILSSMQQKLDKLCQQVHNVKDREGNGMEASNVKNLGFPFDATFESNGIEFVDCGCWLCDQHHKQFGGQMGNSIMRVSNGNDIHQSKMTFTEEAEPEERRMSDLSDWASSVTSAAEIQTNAIAIEQDVYNLKRDCEEKDATIKELTSFLQSCDAAGSKRIAELEDIIRRKNVTITKLKKDMIILEQKVVQLTRLQRPSSQIETNATTRQFPVMADNLLYDMDSSTSPSSSDSDSSPKSRPQASIAKQQETPAEKCGNTLRKTHNSVAEKTSSFSMKSVGGQTKSRSVSPLKEITTNEKSNKISSERQRQLLSAGGDFKRNRKQTNTGLKDAIARKRWS</sequence>
<organism evidence="3">
    <name type="scientific">Eucalyptus grandis</name>
    <name type="common">Flooded gum</name>
    <dbReference type="NCBI Taxonomy" id="71139"/>
    <lineage>
        <taxon>Eukaryota</taxon>
        <taxon>Viridiplantae</taxon>
        <taxon>Streptophyta</taxon>
        <taxon>Embryophyta</taxon>
        <taxon>Tracheophyta</taxon>
        <taxon>Spermatophyta</taxon>
        <taxon>Magnoliopsida</taxon>
        <taxon>eudicotyledons</taxon>
        <taxon>Gunneridae</taxon>
        <taxon>Pentapetalae</taxon>
        <taxon>rosids</taxon>
        <taxon>malvids</taxon>
        <taxon>Myrtales</taxon>
        <taxon>Myrtaceae</taxon>
        <taxon>Myrtoideae</taxon>
        <taxon>Eucalypteae</taxon>
        <taxon>Eucalyptus</taxon>
    </lineage>
</organism>
<evidence type="ECO:0000256" key="1">
    <source>
        <dbReference type="SAM" id="Coils"/>
    </source>
</evidence>
<proteinExistence type="predicted"/>
<evidence type="ECO:0000313" key="3">
    <source>
        <dbReference type="EMBL" id="KCW87140.1"/>
    </source>
</evidence>
<dbReference type="OMA" id="SYMSDWC"/>
<feature type="compositionally biased region" description="Low complexity" evidence="2">
    <location>
        <begin position="351"/>
        <end position="369"/>
    </location>
</feature>
<evidence type="ECO:0000256" key="2">
    <source>
        <dbReference type="SAM" id="MobiDB-lite"/>
    </source>
</evidence>
<dbReference type="AlphaFoldDB" id="A0A059DA90"/>
<dbReference type="Gramene" id="KCW87140">
    <property type="protein sequence ID" value="KCW87140"/>
    <property type="gene ID" value="EUGRSUZ_B03667"/>
</dbReference>
<dbReference type="OrthoDB" id="1894403at2759"/>